<evidence type="ECO:0000256" key="1">
    <source>
        <dbReference type="SAM" id="MobiDB-lite"/>
    </source>
</evidence>
<gene>
    <name evidence="2" type="ORF">MRATA1EN1_LOCUS1669</name>
</gene>
<reference evidence="2" key="1">
    <citation type="submission" date="2023-04" db="EMBL/GenBank/DDBJ databases">
        <authorList>
            <consortium name="ELIXIR-Norway"/>
        </authorList>
    </citation>
    <scope>NUCLEOTIDE SEQUENCE [LARGE SCALE GENOMIC DNA]</scope>
</reference>
<name>A0ABN8XTH9_RANTA</name>
<proteinExistence type="predicted"/>
<keyword evidence="3" id="KW-1185">Reference proteome</keyword>
<evidence type="ECO:0000313" key="2">
    <source>
        <dbReference type="EMBL" id="CAI9152707.1"/>
    </source>
</evidence>
<protein>
    <submittedName>
        <fullName evidence="2">Uncharacterized protein</fullName>
    </submittedName>
</protein>
<feature type="compositionally biased region" description="Polar residues" evidence="1">
    <location>
        <begin position="201"/>
        <end position="213"/>
    </location>
</feature>
<accession>A0ABN8XTH9</accession>
<sequence length="213" mass="23088">MLRSPADLPPRDRSQGGVETGLFNSHSFSVTDLCLGKAELRPETRGCFMQGRTEEWGGAPPGHSGPSPPHALPFCNFPCVQSIFRGWISISYSFSSGGDFETQEKWGNARRRQRASLFHPQGLALPQAPGRWRKAMRPKRSVSPRAAWTPGAAQSQGSSAVVWVPTSAAGGSVQLLPPSGSRAPALGRQLSRKRHRCSALTYRNTTGQRPLAN</sequence>
<feature type="region of interest" description="Disordered" evidence="1">
    <location>
        <begin position="173"/>
        <end position="213"/>
    </location>
</feature>
<dbReference type="EMBL" id="OX459937">
    <property type="protein sequence ID" value="CAI9152707.1"/>
    <property type="molecule type" value="Genomic_DNA"/>
</dbReference>
<feature type="region of interest" description="Disordered" evidence="1">
    <location>
        <begin position="132"/>
        <end position="153"/>
    </location>
</feature>
<dbReference type="Proteomes" id="UP001176941">
    <property type="component" value="Chromosome 1"/>
</dbReference>
<feature type="compositionally biased region" description="Basic residues" evidence="1">
    <location>
        <begin position="132"/>
        <end position="142"/>
    </location>
</feature>
<feature type="region of interest" description="Disordered" evidence="1">
    <location>
        <begin position="1"/>
        <end position="21"/>
    </location>
</feature>
<organism evidence="2 3">
    <name type="scientific">Rangifer tarandus platyrhynchus</name>
    <name type="common">Svalbard reindeer</name>
    <dbReference type="NCBI Taxonomy" id="3082113"/>
    <lineage>
        <taxon>Eukaryota</taxon>
        <taxon>Metazoa</taxon>
        <taxon>Chordata</taxon>
        <taxon>Craniata</taxon>
        <taxon>Vertebrata</taxon>
        <taxon>Euteleostomi</taxon>
        <taxon>Mammalia</taxon>
        <taxon>Eutheria</taxon>
        <taxon>Laurasiatheria</taxon>
        <taxon>Artiodactyla</taxon>
        <taxon>Ruminantia</taxon>
        <taxon>Pecora</taxon>
        <taxon>Cervidae</taxon>
        <taxon>Odocoileinae</taxon>
        <taxon>Rangifer</taxon>
    </lineage>
</organism>
<evidence type="ECO:0000313" key="3">
    <source>
        <dbReference type="Proteomes" id="UP001176941"/>
    </source>
</evidence>